<evidence type="ECO:0000313" key="8">
    <source>
        <dbReference type="EMBL" id="VDM53058.1"/>
    </source>
</evidence>
<dbReference type="EMBL" id="UYYA01000220">
    <property type="protein sequence ID" value="VDM53058.1"/>
    <property type="molecule type" value="Genomic_DNA"/>
</dbReference>
<dbReference type="Pfam" id="PF03381">
    <property type="entry name" value="CDC50"/>
    <property type="match status" value="1"/>
</dbReference>
<feature type="transmembrane region" description="Helical" evidence="7">
    <location>
        <begin position="304"/>
        <end position="326"/>
    </location>
</feature>
<dbReference type="Proteomes" id="UP000267027">
    <property type="component" value="Unassembled WGS sequence"/>
</dbReference>
<organism evidence="10">
    <name type="scientific">Angiostrongylus costaricensis</name>
    <name type="common">Nematode worm</name>
    <dbReference type="NCBI Taxonomy" id="334426"/>
    <lineage>
        <taxon>Eukaryota</taxon>
        <taxon>Metazoa</taxon>
        <taxon>Ecdysozoa</taxon>
        <taxon>Nematoda</taxon>
        <taxon>Chromadorea</taxon>
        <taxon>Rhabditida</taxon>
        <taxon>Rhabditina</taxon>
        <taxon>Rhabditomorpha</taxon>
        <taxon>Strongyloidea</taxon>
        <taxon>Metastrongylidae</taxon>
        <taxon>Angiostrongylus</taxon>
    </lineage>
</organism>
<reference evidence="8 9" key="2">
    <citation type="submission" date="2018-11" db="EMBL/GenBank/DDBJ databases">
        <authorList>
            <consortium name="Pathogen Informatics"/>
        </authorList>
    </citation>
    <scope>NUCLEOTIDE SEQUENCE [LARGE SCALE GENOMIC DNA]</scope>
    <source>
        <strain evidence="8 9">Costa Rica</strain>
    </source>
</reference>
<evidence type="ECO:0000313" key="10">
    <source>
        <dbReference type="WBParaSite" id="ACOC_0000147201-mRNA-1"/>
    </source>
</evidence>
<dbReference type="GO" id="GO:0005794">
    <property type="term" value="C:Golgi apparatus"/>
    <property type="evidence" value="ECO:0007669"/>
    <property type="project" value="TreeGrafter"/>
</dbReference>
<dbReference type="WBParaSite" id="ACOC_0000147201-mRNA-1">
    <property type="protein sequence ID" value="ACOC_0000147201-mRNA-1"/>
    <property type="gene ID" value="ACOC_0000147201"/>
</dbReference>
<dbReference type="AlphaFoldDB" id="A0A0R3PCE0"/>
<dbReference type="PANTHER" id="PTHR10926">
    <property type="entry name" value="CELL CYCLE CONTROL PROTEIN 50"/>
    <property type="match status" value="1"/>
</dbReference>
<evidence type="ECO:0000256" key="3">
    <source>
        <dbReference type="ARBA" id="ARBA00022692"/>
    </source>
</evidence>
<name>A0A0R3PCE0_ANGCS</name>
<evidence type="ECO:0000313" key="9">
    <source>
        <dbReference type="Proteomes" id="UP000267027"/>
    </source>
</evidence>
<accession>A0A0R3PCE0</accession>
<protein>
    <submittedName>
        <fullName evidence="10">Cell cycle control protein 50A</fullName>
    </submittedName>
</protein>
<keyword evidence="5 6" id="KW-0472">Membrane</keyword>
<reference evidence="10" key="1">
    <citation type="submission" date="2017-02" db="UniProtKB">
        <authorList>
            <consortium name="WormBaseParasite"/>
        </authorList>
    </citation>
    <scope>IDENTIFICATION</scope>
</reference>
<dbReference type="GO" id="GO:0005886">
    <property type="term" value="C:plasma membrane"/>
    <property type="evidence" value="ECO:0007669"/>
    <property type="project" value="TreeGrafter"/>
</dbReference>
<dbReference type="OrthoDB" id="340608at2759"/>
<comment type="similarity">
    <text evidence="2 6">Belongs to the CDC50/LEM3 family.</text>
</comment>
<proteinExistence type="inferred from homology"/>
<evidence type="ECO:0000256" key="5">
    <source>
        <dbReference type="ARBA" id="ARBA00023136"/>
    </source>
</evidence>
<dbReference type="GO" id="GO:0005783">
    <property type="term" value="C:endoplasmic reticulum"/>
    <property type="evidence" value="ECO:0007669"/>
    <property type="project" value="TreeGrafter"/>
</dbReference>
<evidence type="ECO:0000256" key="6">
    <source>
        <dbReference type="PIRNR" id="PIRNR015840"/>
    </source>
</evidence>
<evidence type="ECO:0000256" key="7">
    <source>
        <dbReference type="SAM" id="Phobius"/>
    </source>
</evidence>
<evidence type="ECO:0000256" key="1">
    <source>
        <dbReference type="ARBA" id="ARBA00004141"/>
    </source>
</evidence>
<feature type="transmembrane region" description="Helical" evidence="7">
    <location>
        <begin position="28"/>
        <end position="45"/>
    </location>
</feature>
<gene>
    <name evidence="8" type="ORF">ACOC_LOCUS1473</name>
</gene>
<dbReference type="PANTHER" id="PTHR10926:SF0">
    <property type="entry name" value="CDC50, ISOFORM A"/>
    <property type="match status" value="1"/>
</dbReference>
<evidence type="ECO:0000256" key="4">
    <source>
        <dbReference type="ARBA" id="ARBA00022989"/>
    </source>
</evidence>
<keyword evidence="3 7" id="KW-0812">Transmembrane</keyword>
<keyword evidence="4 7" id="KW-1133">Transmembrane helix</keyword>
<comment type="subcellular location">
    <subcellularLocation>
        <location evidence="1">Membrane</location>
        <topology evidence="1">Multi-pass membrane protein</topology>
    </subcellularLocation>
</comment>
<evidence type="ECO:0000256" key="2">
    <source>
        <dbReference type="ARBA" id="ARBA00009457"/>
    </source>
</evidence>
<keyword evidence="9" id="KW-1185">Reference proteome</keyword>
<dbReference type="InterPro" id="IPR005045">
    <property type="entry name" value="CDC50/LEM3_fam"/>
</dbReference>
<sequence>MSQPIVGGQTREAIDLSNEKILKNKPKVIGVGIVFIPIGVALFLASEGGTCSFVSVKEYTIDYTKCEIGAPCILMINITEDMQGDVYIYYYLENYFQNHRRYVKSRNDKQYLGNLMEVSDCEPYAYNENNVPIAPCGAIANSMFNDTYELYYIKNSARIRVPVTTDGVLWDVDKERKFKNPPVPDGGNLCDAFKGVCKLFTSMFTLKGTVKPPNWAVQPCMNGGFENVDLIVWMRTAALPNFRKLWRLVNRNANDVQSDSLFRNGLPSGVYEVRINSSYPVTAFGGRKSFVVSTASWVGGKNSFLGIAYLVVGSLSVVLGIVFIAIHIKFGHSVNELSNVGPSH</sequence>
<dbReference type="OMA" id="TWNNDQP"/>
<dbReference type="STRING" id="334426.A0A0R3PCE0"/>
<dbReference type="PIRSF" id="PIRSF015840">
    <property type="entry name" value="DUF284_TM_euk"/>
    <property type="match status" value="1"/>
</dbReference>